<dbReference type="EMBL" id="JBDKWZ010000008">
    <property type="protein sequence ID" value="MEN7549275.1"/>
    <property type="molecule type" value="Genomic_DNA"/>
</dbReference>
<evidence type="ECO:0000256" key="1">
    <source>
        <dbReference type="SAM" id="SignalP"/>
    </source>
</evidence>
<feature type="chain" id="PRO_5043690313" evidence="1">
    <location>
        <begin position="22"/>
        <end position="139"/>
    </location>
</feature>
<reference evidence="2 3" key="1">
    <citation type="submission" date="2024-04" db="EMBL/GenBank/DDBJ databases">
        <title>Novel genus in family Flammeovirgaceae.</title>
        <authorList>
            <person name="Nguyen T.H."/>
            <person name="Vuong T.Q."/>
            <person name="Le H."/>
            <person name="Kim S.-G."/>
        </authorList>
    </citation>
    <scope>NUCLEOTIDE SEQUENCE [LARGE SCALE GENOMIC DNA]</scope>
    <source>
        <strain evidence="2 3">JCM 23209</strain>
    </source>
</reference>
<sequence length="139" mass="15687">MIRILNLALCLLLFPIAFNTAKGAVITAAEEYPQELLAKNWKLDKITDYGTDITSQYAPYATTIILFKKDGSFTMKNGNKEVYSGKFMYDGKTKEITIYNAQGQVNNTSWKLSFKDNQMTWQGDYQSGTTGIQVVFHTS</sequence>
<gene>
    <name evidence="2" type="ORF">AAG747_15230</name>
</gene>
<dbReference type="Proteomes" id="UP001403385">
    <property type="component" value="Unassembled WGS sequence"/>
</dbReference>
<name>A0AAW9SBW3_9BACT</name>
<keyword evidence="1" id="KW-0732">Signal</keyword>
<accession>A0AAW9SBW3</accession>
<evidence type="ECO:0000313" key="2">
    <source>
        <dbReference type="EMBL" id="MEN7549275.1"/>
    </source>
</evidence>
<organism evidence="2 3">
    <name type="scientific">Rapidithrix thailandica</name>
    <dbReference type="NCBI Taxonomy" id="413964"/>
    <lineage>
        <taxon>Bacteria</taxon>
        <taxon>Pseudomonadati</taxon>
        <taxon>Bacteroidota</taxon>
        <taxon>Cytophagia</taxon>
        <taxon>Cytophagales</taxon>
        <taxon>Flammeovirgaceae</taxon>
        <taxon>Rapidithrix</taxon>
    </lineage>
</organism>
<comment type="caution">
    <text evidence="2">The sequence shown here is derived from an EMBL/GenBank/DDBJ whole genome shotgun (WGS) entry which is preliminary data.</text>
</comment>
<keyword evidence="3" id="KW-1185">Reference proteome</keyword>
<protein>
    <submittedName>
        <fullName evidence="2">Uncharacterized protein</fullName>
    </submittedName>
</protein>
<feature type="signal peptide" evidence="1">
    <location>
        <begin position="1"/>
        <end position="21"/>
    </location>
</feature>
<dbReference type="RefSeq" id="WP_346822051.1">
    <property type="nucleotide sequence ID" value="NZ_JBDKWZ010000008.1"/>
</dbReference>
<evidence type="ECO:0000313" key="3">
    <source>
        <dbReference type="Proteomes" id="UP001403385"/>
    </source>
</evidence>
<proteinExistence type="predicted"/>
<dbReference type="AlphaFoldDB" id="A0AAW9SBW3"/>